<dbReference type="Proteomes" id="UP000001861">
    <property type="component" value="Unassembled WGS sequence"/>
</dbReference>
<name>A8NQF1_COPC7</name>
<reference evidence="2 3" key="1">
    <citation type="journal article" date="2010" name="Proc. Natl. Acad. Sci. U.S.A.">
        <title>Insights into evolution of multicellular fungi from the assembled chromosomes of the mushroom Coprinopsis cinerea (Coprinus cinereus).</title>
        <authorList>
            <person name="Stajich J.E."/>
            <person name="Wilke S.K."/>
            <person name="Ahren D."/>
            <person name="Au C.H."/>
            <person name="Birren B.W."/>
            <person name="Borodovsky M."/>
            <person name="Burns C."/>
            <person name="Canback B."/>
            <person name="Casselton L.A."/>
            <person name="Cheng C.K."/>
            <person name="Deng J."/>
            <person name="Dietrich F.S."/>
            <person name="Fargo D.C."/>
            <person name="Farman M.L."/>
            <person name="Gathman A.C."/>
            <person name="Goldberg J."/>
            <person name="Guigo R."/>
            <person name="Hoegger P.J."/>
            <person name="Hooker J.B."/>
            <person name="Huggins A."/>
            <person name="James T.Y."/>
            <person name="Kamada T."/>
            <person name="Kilaru S."/>
            <person name="Kodira C."/>
            <person name="Kues U."/>
            <person name="Kupfer D."/>
            <person name="Kwan H.S."/>
            <person name="Lomsadze A."/>
            <person name="Li W."/>
            <person name="Lilly W.W."/>
            <person name="Ma L.J."/>
            <person name="Mackey A.J."/>
            <person name="Manning G."/>
            <person name="Martin F."/>
            <person name="Muraguchi H."/>
            <person name="Natvig D.O."/>
            <person name="Palmerini H."/>
            <person name="Ramesh M.A."/>
            <person name="Rehmeyer C.J."/>
            <person name="Roe B.A."/>
            <person name="Shenoy N."/>
            <person name="Stanke M."/>
            <person name="Ter-Hovhannisyan V."/>
            <person name="Tunlid A."/>
            <person name="Velagapudi R."/>
            <person name="Vision T.J."/>
            <person name="Zeng Q."/>
            <person name="Zolan M.E."/>
            <person name="Pukkila P.J."/>
        </authorList>
    </citation>
    <scope>NUCLEOTIDE SEQUENCE [LARGE SCALE GENOMIC DNA]</scope>
    <source>
        <strain evidence="3">Okayama-7 / 130 / ATCC MYA-4618 / FGSC 9003</strain>
    </source>
</reference>
<keyword evidence="3" id="KW-1185">Reference proteome</keyword>
<dbReference type="InParanoid" id="A8NQF1"/>
<sequence length="144" mass="15640">MLLNLSTFLVPFFFIVGALAQASVIQLPTPGARIRNGQTFTVQIAKPMSHQGSREAGFVIGLLPCTSGSCPGPAVEVGRLLYNGPYTPQLHEQPGRPYQNFTFTMPPADEMPKGFAQLSTIRLHLFGAAAYPILELNNITIRVI</sequence>
<dbReference type="VEuPathDB" id="FungiDB:CC1G_08051"/>
<protein>
    <recommendedName>
        <fullName evidence="4">Phosphatidylglycerol/phosphatidylinositol transfer protein</fullName>
    </recommendedName>
</protein>
<dbReference type="OrthoDB" id="2841294at2759"/>
<dbReference type="OMA" id="QINVAHA"/>
<dbReference type="EMBL" id="AACS02000008">
    <property type="protein sequence ID" value="EAU86327.1"/>
    <property type="molecule type" value="Genomic_DNA"/>
</dbReference>
<dbReference type="Pfam" id="PF19271">
    <property type="entry name" value="Nis1"/>
    <property type="match status" value="1"/>
</dbReference>
<evidence type="ECO:0000256" key="1">
    <source>
        <dbReference type="SAM" id="SignalP"/>
    </source>
</evidence>
<feature type="signal peptide" evidence="1">
    <location>
        <begin position="1"/>
        <end position="20"/>
    </location>
</feature>
<comment type="caution">
    <text evidence="2">The sequence shown here is derived from an EMBL/GenBank/DDBJ whole genome shotgun (WGS) entry which is preliminary data.</text>
</comment>
<dbReference type="KEGG" id="cci:CC1G_08051"/>
<evidence type="ECO:0008006" key="4">
    <source>
        <dbReference type="Google" id="ProtNLM"/>
    </source>
</evidence>
<evidence type="ECO:0000313" key="3">
    <source>
        <dbReference type="Proteomes" id="UP000001861"/>
    </source>
</evidence>
<evidence type="ECO:0000313" key="2">
    <source>
        <dbReference type="EMBL" id="EAU86327.1"/>
    </source>
</evidence>
<feature type="chain" id="PRO_5002727345" description="Phosphatidylglycerol/phosphatidylinositol transfer protein" evidence="1">
    <location>
        <begin position="21"/>
        <end position="144"/>
    </location>
</feature>
<organism evidence="2 3">
    <name type="scientific">Coprinopsis cinerea (strain Okayama-7 / 130 / ATCC MYA-4618 / FGSC 9003)</name>
    <name type="common">Inky cap fungus</name>
    <name type="synonym">Hormographiella aspergillata</name>
    <dbReference type="NCBI Taxonomy" id="240176"/>
    <lineage>
        <taxon>Eukaryota</taxon>
        <taxon>Fungi</taxon>
        <taxon>Dikarya</taxon>
        <taxon>Basidiomycota</taxon>
        <taxon>Agaricomycotina</taxon>
        <taxon>Agaricomycetes</taxon>
        <taxon>Agaricomycetidae</taxon>
        <taxon>Agaricales</taxon>
        <taxon>Agaricineae</taxon>
        <taxon>Psathyrellaceae</taxon>
        <taxon>Coprinopsis</taxon>
    </lineage>
</organism>
<accession>A8NQF1</accession>
<proteinExistence type="predicted"/>
<dbReference type="GeneID" id="6012074"/>
<dbReference type="RefSeq" id="XP_001835542.1">
    <property type="nucleotide sequence ID" value="XM_001835490.1"/>
</dbReference>
<keyword evidence="1" id="KW-0732">Signal</keyword>
<dbReference type="AlphaFoldDB" id="A8NQF1"/>
<gene>
    <name evidence="2" type="ORF">CC1G_08051</name>
</gene>
<dbReference type="InterPro" id="IPR045469">
    <property type="entry name" value="Nis1"/>
</dbReference>
<dbReference type="eggNOG" id="ENOG502T0B8">
    <property type="taxonomic scope" value="Eukaryota"/>
</dbReference>